<feature type="transmembrane region" description="Helical" evidence="7">
    <location>
        <begin position="231"/>
        <end position="252"/>
    </location>
</feature>
<evidence type="ECO:0000256" key="2">
    <source>
        <dbReference type="ARBA" id="ARBA00022475"/>
    </source>
</evidence>
<evidence type="ECO:0000313" key="9">
    <source>
        <dbReference type="EMBL" id="QGU95038.1"/>
    </source>
</evidence>
<evidence type="ECO:0000256" key="3">
    <source>
        <dbReference type="ARBA" id="ARBA00022692"/>
    </source>
</evidence>
<evidence type="ECO:0000256" key="6">
    <source>
        <dbReference type="ARBA" id="ARBA00034125"/>
    </source>
</evidence>
<evidence type="ECO:0000256" key="4">
    <source>
        <dbReference type="ARBA" id="ARBA00022989"/>
    </source>
</evidence>
<dbReference type="Proteomes" id="UP000422764">
    <property type="component" value="Chromosome"/>
</dbReference>
<protein>
    <submittedName>
        <fullName evidence="9">Threonine/serine exporter</fullName>
    </submittedName>
</protein>
<evidence type="ECO:0000259" key="8">
    <source>
        <dbReference type="Pfam" id="PF06738"/>
    </source>
</evidence>
<comment type="subcellular location">
    <subcellularLocation>
        <location evidence="1">Cell membrane</location>
        <topology evidence="1">Multi-pass membrane protein</topology>
    </subcellularLocation>
</comment>
<accession>A0A6I6F3T7</accession>
<dbReference type="GO" id="GO:0005886">
    <property type="term" value="C:plasma membrane"/>
    <property type="evidence" value="ECO:0007669"/>
    <property type="project" value="UniProtKB-SubCell"/>
</dbReference>
<dbReference type="EMBL" id="CP046522">
    <property type="protein sequence ID" value="QGU95038.1"/>
    <property type="molecule type" value="Genomic_DNA"/>
</dbReference>
<keyword evidence="3 7" id="KW-0812">Transmembrane</keyword>
<keyword evidence="2" id="KW-1003">Cell membrane</keyword>
<dbReference type="PANTHER" id="PTHR34390">
    <property type="entry name" value="UPF0442 PROTEIN YJJB-RELATED"/>
    <property type="match status" value="1"/>
</dbReference>
<dbReference type="PANTHER" id="PTHR34390:SF2">
    <property type="entry name" value="SUCCINATE TRANSPORTER SUBUNIT YJJP-RELATED"/>
    <property type="match status" value="1"/>
</dbReference>
<feature type="transmembrane region" description="Helical" evidence="7">
    <location>
        <begin position="192"/>
        <end position="210"/>
    </location>
</feature>
<comment type="similarity">
    <text evidence="6">Belongs to the ThrE exporter (TC 2.A.79) family.</text>
</comment>
<dbReference type="InterPro" id="IPR010619">
    <property type="entry name" value="ThrE-like_N"/>
</dbReference>
<gene>
    <name evidence="9" type="ORF">GOM49_07995</name>
</gene>
<name>A0A6I6F3T7_9CLOT</name>
<dbReference type="GO" id="GO:0022857">
    <property type="term" value="F:transmembrane transporter activity"/>
    <property type="evidence" value="ECO:0007669"/>
    <property type="project" value="InterPro"/>
</dbReference>
<keyword evidence="5 7" id="KW-0472">Membrane</keyword>
<keyword evidence="10" id="KW-1185">Reference proteome</keyword>
<dbReference type="Pfam" id="PF06738">
    <property type="entry name" value="ThrE"/>
    <property type="match status" value="1"/>
</dbReference>
<feature type="domain" description="Threonine/serine exporter-like N-terminal" evidence="8">
    <location>
        <begin position="10"/>
        <end position="248"/>
    </location>
</feature>
<evidence type="ECO:0000256" key="7">
    <source>
        <dbReference type="SAM" id="Phobius"/>
    </source>
</evidence>
<dbReference type="GO" id="GO:0015744">
    <property type="term" value="P:succinate transport"/>
    <property type="evidence" value="ECO:0007669"/>
    <property type="project" value="TreeGrafter"/>
</dbReference>
<organism evidence="9 10">
    <name type="scientific">Clostridium bovifaecis</name>
    <dbReference type="NCBI Taxonomy" id="2184719"/>
    <lineage>
        <taxon>Bacteria</taxon>
        <taxon>Bacillati</taxon>
        <taxon>Bacillota</taxon>
        <taxon>Clostridia</taxon>
        <taxon>Eubacteriales</taxon>
        <taxon>Clostridiaceae</taxon>
        <taxon>Clostridium</taxon>
    </lineage>
</organism>
<keyword evidence="4 7" id="KW-1133">Transmembrane helix</keyword>
<proteinExistence type="inferred from homology"/>
<dbReference type="AlphaFoldDB" id="A0A6I6F3T7"/>
<sequence length="258" mass="27931">MKENDRIIHLAAEAGRIILQNGGETYRVEETILRICYAFEVKKADSFVTPTGIMISLTAKNGETLSLVRRISSRTVNLEKISQVNDLSRTLVKKSLSLDYVEQRLKEIDTSSGYSDKILIAASALSAGFFTLVFGGSFRDFFISLLIGMVIKLLSIALNNIGINEFFINSLGGAVASLIALISVYLKIGQNVDKIIIGSIMLLVPGLIITNAIRDTIAGDLVSGISRAIEAIFIAIAIAVGSGIIIRLWLIYFGGSNI</sequence>
<reference evidence="9 10" key="1">
    <citation type="submission" date="2019-12" db="EMBL/GenBank/DDBJ databases">
        <title>Genome sequenceing of Clostridium bovifaecis.</title>
        <authorList>
            <person name="Yao Y."/>
        </authorList>
    </citation>
    <scope>NUCLEOTIDE SEQUENCE [LARGE SCALE GENOMIC DNA]</scope>
    <source>
        <strain evidence="9 10">BXX</strain>
    </source>
</reference>
<evidence type="ECO:0000256" key="5">
    <source>
        <dbReference type="ARBA" id="ARBA00023136"/>
    </source>
</evidence>
<evidence type="ECO:0000313" key="10">
    <source>
        <dbReference type="Proteomes" id="UP000422764"/>
    </source>
</evidence>
<evidence type="ECO:0000256" key="1">
    <source>
        <dbReference type="ARBA" id="ARBA00004651"/>
    </source>
</evidence>
<dbReference type="InterPro" id="IPR050539">
    <property type="entry name" value="ThrE_Dicarb/AminoAcid_Exp"/>
</dbReference>
<feature type="transmembrane region" description="Helical" evidence="7">
    <location>
        <begin position="166"/>
        <end position="186"/>
    </location>
</feature>